<keyword evidence="1" id="KW-0732">Signal</keyword>
<comment type="caution">
    <text evidence="3">The sequence shown here is derived from an EMBL/GenBank/DDBJ whole genome shotgun (WGS) entry which is preliminary data.</text>
</comment>
<dbReference type="SUPFAM" id="SSF53474">
    <property type="entry name" value="alpha/beta-Hydrolases"/>
    <property type="match status" value="1"/>
</dbReference>
<dbReference type="InterPro" id="IPR000073">
    <property type="entry name" value="AB_hydrolase_1"/>
</dbReference>
<reference evidence="3 4" key="1">
    <citation type="submission" date="2017-09" db="EMBL/GenBank/DDBJ databases">
        <title>Biodiversity and function of Thalassospira species in the particle-attached aromatic-hydrocarbon-degrading consortia from the surface seawater of the China South Sea.</title>
        <authorList>
            <person name="Dong C."/>
            <person name="Lai Q."/>
            <person name="Shao Z."/>
        </authorList>
    </citation>
    <scope>NUCLEOTIDE SEQUENCE [LARGE SCALE GENOMIC DNA]</scope>
    <source>
        <strain evidence="3 4">139Z-12</strain>
    </source>
</reference>
<dbReference type="RefSeq" id="WP_101303902.1">
    <property type="nucleotide sequence ID" value="NZ_NXGX01000006.1"/>
</dbReference>
<dbReference type="Gene3D" id="3.40.50.1820">
    <property type="entry name" value="alpha/beta hydrolase"/>
    <property type="match status" value="1"/>
</dbReference>
<evidence type="ECO:0000313" key="3">
    <source>
        <dbReference type="EMBL" id="PKR57551.1"/>
    </source>
</evidence>
<accession>A0A2N3L418</accession>
<evidence type="ECO:0000259" key="2">
    <source>
        <dbReference type="Pfam" id="PF12697"/>
    </source>
</evidence>
<evidence type="ECO:0000313" key="4">
    <source>
        <dbReference type="Proteomes" id="UP000233332"/>
    </source>
</evidence>
<organism evidence="3 4">
    <name type="scientific">Thalassospira lohafexi</name>
    <dbReference type="NCBI Taxonomy" id="744227"/>
    <lineage>
        <taxon>Bacteria</taxon>
        <taxon>Pseudomonadati</taxon>
        <taxon>Pseudomonadota</taxon>
        <taxon>Alphaproteobacteria</taxon>
        <taxon>Rhodospirillales</taxon>
        <taxon>Thalassospiraceae</taxon>
        <taxon>Thalassospira</taxon>
    </lineage>
</organism>
<dbReference type="Proteomes" id="UP000233332">
    <property type="component" value="Unassembled WGS sequence"/>
</dbReference>
<proteinExistence type="predicted"/>
<feature type="domain" description="AB hydrolase-1" evidence="2">
    <location>
        <begin position="117"/>
        <end position="241"/>
    </location>
</feature>
<gene>
    <name evidence="3" type="ORF">COO92_16560</name>
</gene>
<sequence>MSVRHAIGLRLCSISIATGLLAGVSTIQAANADALSPSGMVVQAPSPNGAFPDYVKNTRSQIRTVLESTRFADEKQPFGSFGLDEVVEMRAPYDIAPDRNSCADGDVTLSRGENLGFVMVHGLTDSPYWLSDVRDALRDNYPCASFHGVLLPGHGTVPADLMDVAYQDWMDTVKFGVESFGPEVEQIIPIGFSTGAALIGRYYDMADHDDRLNALVMLSPGFSARSGMAWLTPYVRYVKNWAGKGENNDPGKYGSMAMNGAAEFHLLTAPYRDGSIGTVDIPVFVAVSSDDQTIDPLVVLDFFCEKVTVPNRHMVWYQGEIEIPDEQTQCDGIDVVKSANADFRTLNHAHTGITLSPNDPVYGLDGKHPDCGHYDNKEDKETCQTAPDAVYGERNLVDGATPGTLRRATFNPDFDTMMEKIMHFIAVSRAPATPNPVE</sequence>
<dbReference type="AlphaFoldDB" id="A0A2N3L418"/>
<feature type="chain" id="PRO_5014723260" description="AB hydrolase-1 domain-containing protein" evidence="1">
    <location>
        <begin position="30"/>
        <end position="438"/>
    </location>
</feature>
<evidence type="ECO:0000256" key="1">
    <source>
        <dbReference type="SAM" id="SignalP"/>
    </source>
</evidence>
<keyword evidence="4" id="KW-1185">Reference proteome</keyword>
<protein>
    <recommendedName>
        <fullName evidence="2">AB hydrolase-1 domain-containing protein</fullName>
    </recommendedName>
</protein>
<name>A0A2N3L418_9PROT</name>
<dbReference type="InterPro" id="IPR029058">
    <property type="entry name" value="AB_hydrolase_fold"/>
</dbReference>
<feature type="signal peptide" evidence="1">
    <location>
        <begin position="1"/>
        <end position="29"/>
    </location>
</feature>
<dbReference type="Pfam" id="PF12697">
    <property type="entry name" value="Abhydrolase_6"/>
    <property type="match status" value="1"/>
</dbReference>
<dbReference type="EMBL" id="NXGX01000006">
    <property type="protein sequence ID" value="PKR57551.1"/>
    <property type="molecule type" value="Genomic_DNA"/>
</dbReference>